<evidence type="ECO:0000313" key="1">
    <source>
        <dbReference type="EMBL" id="RDX82497.1"/>
    </source>
</evidence>
<name>A0A371FVW0_MUCPR</name>
<dbReference type="OrthoDB" id="1938465at2759"/>
<accession>A0A371FVW0</accession>
<evidence type="ECO:0008006" key="3">
    <source>
        <dbReference type="Google" id="ProtNLM"/>
    </source>
</evidence>
<sequence>MIAPCTTVRVEDETEKMETMRVEKYEFQRQLNAPSSYYIYMSWTSLNVLTDEPNRITKWIAYSTLAAQGLELELDKAYGPRLEDDKAREPGLELDKARGCELELDKAQGPELELDVVCTLLLESHMPSRFWYEALSITVQLINRLPSASLGNESSFTWLFGHPPDYSTLCIFGCVLCPSSSIRTNILIYSYSYFL</sequence>
<feature type="non-terminal residue" evidence="1">
    <location>
        <position position="1"/>
    </location>
</feature>
<reference evidence="1" key="1">
    <citation type="submission" date="2018-05" db="EMBL/GenBank/DDBJ databases">
        <title>Draft genome of Mucuna pruriens seed.</title>
        <authorList>
            <person name="Nnadi N.E."/>
            <person name="Vos R."/>
            <person name="Hasami M.H."/>
            <person name="Devisetty U.K."/>
            <person name="Aguiy J.C."/>
        </authorList>
    </citation>
    <scope>NUCLEOTIDE SEQUENCE [LARGE SCALE GENOMIC DNA]</scope>
    <source>
        <strain evidence="1">JCA_2017</strain>
    </source>
</reference>
<protein>
    <recommendedName>
        <fullName evidence="3">Copia protein</fullName>
    </recommendedName>
</protein>
<gene>
    <name evidence="1" type="ORF">CR513_36706</name>
</gene>
<evidence type="ECO:0000313" key="2">
    <source>
        <dbReference type="Proteomes" id="UP000257109"/>
    </source>
</evidence>
<organism evidence="1 2">
    <name type="scientific">Mucuna pruriens</name>
    <name type="common">Velvet bean</name>
    <name type="synonym">Dolichos pruriens</name>
    <dbReference type="NCBI Taxonomy" id="157652"/>
    <lineage>
        <taxon>Eukaryota</taxon>
        <taxon>Viridiplantae</taxon>
        <taxon>Streptophyta</taxon>
        <taxon>Embryophyta</taxon>
        <taxon>Tracheophyta</taxon>
        <taxon>Spermatophyta</taxon>
        <taxon>Magnoliopsida</taxon>
        <taxon>eudicotyledons</taxon>
        <taxon>Gunneridae</taxon>
        <taxon>Pentapetalae</taxon>
        <taxon>rosids</taxon>
        <taxon>fabids</taxon>
        <taxon>Fabales</taxon>
        <taxon>Fabaceae</taxon>
        <taxon>Papilionoideae</taxon>
        <taxon>50 kb inversion clade</taxon>
        <taxon>NPAAA clade</taxon>
        <taxon>indigoferoid/millettioid clade</taxon>
        <taxon>Phaseoleae</taxon>
        <taxon>Mucuna</taxon>
    </lineage>
</organism>
<comment type="caution">
    <text evidence="1">The sequence shown here is derived from an EMBL/GenBank/DDBJ whole genome shotgun (WGS) entry which is preliminary data.</text>
</comment>
<proteinExistence type="predicted"/>
<dbReference type="EMBL" id="QJKJ01007625">
    <property type="protein sequence ID" value="RDX82497.1"/>
    <property type="molecule type" value="Genomic_DNA"/>
</dbReference>
<dbReference type="Proteomes" id="UP000257109">
    <property type="component" value="Unassembled WGS sequence"/>
</dbReference>
<dbReference type="AlphaFoldDB" id="A0A371FVW0"/>
<keyword evidence="2" id="KW-1185">Reference proteome</keyword>